<dbReference type="AlphaFoldDB" id="A0A2G2VYC7"/>
<keyword evidence="2" id="KW-1185">Reference proteome</keyword>
<keyword evidence="1" id="KW-0689">Ribosomal protein</keyword>
<name>A0A2G2VYC7_CAPBA</name>
<evidence type="ECO:0000313" key="1">
    <source>
        <dbReference type="EMBL" id="PHT37982.1"/>
    </source>
</evidence>
<accession>A0A2G2VYC7</accession>
<gene>
    <name evidence="1" type="ORF">CQW23_21555</name>
</gene>
<dbReference type="GO" id="GO:0005840">
    <property type="term" value="C:ribosome"/>
    <property type="evidence" value="ECO:0007669"/>
    <property type="project" value="UniProtKB-KW"/>
</dbReference>
<sequence>MYSIILVHRIKRKVALSWQSIRMQETLGIVGAFERDESKPKSNQGRLLANPIGKKLKDGIFKVDRAPVK</sequence>
<dbReference type="OrthoDB" id="1264279at2759"/>
<evidence type="ECO:0000313" key="2">
    <source>
        <dbReference type="Proteomes" id="UP000224567"/>
    </source>
</evidence>
<comment type="caution">
    <text evidence="1">The sequence shown here is derived from an EMBL/GenBank/DDBJ whole genome shotgun (WGS) entry which is preliminary data.</text>
</comment>
<protein>
    <submittedName>
        <fullName evidence="1">60S ribosomal protein L2, mitochondrial</fullName>
    </submittedName>
</protein>
<reference evidence="2" key="2">
    <citation type="journal article" date="2017" name="J. Anim. Genet.">
        <title>Multiple reference genome sequences of hot pepper reveal the massive evolution of plant disease resistance genes by retroduplication.</title>
        <authorList>
            <person name="Kim S."/>
            <person name="Park J."/>
            <person name="Yeom S.-I."/>
            <person name="Kim Y.-M."/>
            <person name="Seo E."/>
            <person name="Kim K.-T."/>
            <person name="Kim M.-S."/>
            <person name="Lee J.M."/>
            <person name="Cheong K."/>
            <person name="Shin H.-S."/>
            <person name="Kim S.-B."/>
            <person name="Han K."/>
            <person name="Lee J."/>
            <person name="Park M."/>
            <person name="Lee H.-A."/>
            <person name="Lee H.-Y."/>
            <person name="Lee Y."/>
            <person name="Oh S."/>
            <person name="Lee J.H."/>
            <person name="Choi E."/>
            <person name="Choi E."/>
            <person name="Lee S.E."/>
            <person name="Jeon J."/>
            <person name="Kim H."/>
            <person name="Choi G."/>
            <person name="Song H."/>
            <person name="Lee J."/>
            <person name="Lee S.-C."/>
            <person name="Kwon J.-K."/>
            <person name="Lee H.-Y."/>
            <person name="Koo N."/>
            <person name="Hong Y."/>
            <person name="Kim R.W."/>
            <person name="Kang W.-H."/>
            <person name="Huh J.H."/>
            <person name="Kang B.-C."/>
            <person name="Yang T.-J."/>
            <person name="Lee Y.-H."/>
            <person name="Bennetzen J.L."/>
            <person name="Choi D."/>
        </authorList>
    </citation>
    <scope>NUCLEOTIDE SEQUENCE [LARGE SCALE GENOMIC DNA]</scope>
    <source>
        <strain evidence="2">cv. PBC81</strain>
    </source>
</reference>
<reference evidence="1 2" key="1">
    <citation type="journal article" date="2017" name="Genome Biol.">
        <title>New reference genome sequences of hot pepper reveal the massive evolution of plant disease-resistance genes by retroduplication.</title>
        <authorList>
            <person name="Kim S."/>
            <person name="Park J."/>
            <person name="Yeom S.I."/>
            <person name="Kim Y.M."/>
            <person name="Seo E."/>
            <person name="Kim K.T."/>
            <person name="Kim M.S."/>
            <person name="Lee J.M."/>
            <person name="Cheong K."/>
            <person name="Shin H.S."/>
            <person name="Kim S.B."/>
            <person name="Han K."/>
            <person name="Lee J."/>
            <person name="Park M."/>
            <person name="Lee H.A."/>
            <person name="Lee H.Y."/>
            <person name="Lee Y."/>
            <person name="Oh S."/>
            <person name="Lee J.H."/>
            <person name="Choi E."/>
            <person name="Choi E."/>
            <person name="Lee S.E."/>
            <person name="Jeon J."/>
            <person name="Kim H."/>
            <person name="Choi G."/>
            <person name="Song H."/>
            <person name="Lee J."/>
            <person name="Lee S.C."/>
            <person name="Kwon J.K."/>
            <person name="Lee H.Y."/>
            <person name="Koo N."/>
            <person name="Hong Y."/>
            <person name="Kim R.W."/>
            <person name="Kang W.H."/>
            <person name="Huh J.H."/>
            <person name="Kang B.C."/>
            <person name="Yang T.J."/>
            <person name="Lee Y.H."/>
            <person name="Bennetzen J.L."/>
            <person name="Choi D."/>
        </authorList>
    </citation>
    <scope>NUCLEOTIDE SEQUENCE [LARGE SCALE GENOMIC DNA]</scope>
    <source>
        <strain evidence="2">cv. PBC81</strain>
    </source>
</reference>
<keyword evidence="1" id="KW-0687">Ribonucleoprotein</keyword>
<dbReference type="EMBL" id="MLFT02000009">
    <property type="protein sequence ID" value="PHT37982.1"/>
    <property type="molecule type" value="Genomic_DNA"/>
</dbReference>
<dbReference type="Proteomes" id="UP000224567">
    <property type="component" value="Unassembled WGS sequence"/>
</dbReference>
<proteinExistence type="predicted"/>
<organism evidence="1 2">
    <name type="scientific">Capsicum baccatum</name>
    <name type="common">Peruvian pepper</name>
    <dbReference type="NCBI Taxonomy" id="33114"/>
    <lineage>
        <taxon>Eukaryota</taxon>
        <taxon>Viridiplantae</taxon>
        <taxon>Streptophyta</taxon>
        <taxon>Embryophyta</taxon>
        <taxon>Tracheophyta</taxon>
        <taxon>Spermatophyta</taxon>
        <taxon>Magnoliopsida</taxon>
        <taxon>eudicotyledons</taxon>
        <taxon>Gunneridae</taxon>
        <taxon>Pentapetalae</taxon>
        <taxon>asterids</taxon>
        <taxon>lamiids</taxon>
        <taxon>Solanales</taxon>
        <taxon>Solanaceae</taxon>
        <taxon>Solanoideae</taxon>
        <taxon>Capsiceae</taxon>
        <taxon>Capsicum</taxon>
    </lineage>
</organism>
<dbReference type="STRING" id="33114.A0A2G2VYC7"/>